<proteinExistence type="predicted"/>
<dbReference type="Proteomes" id="UP000620133">
    <property type="component" value="Chromosome"/>
</dbReference>
<keyword evidence="2" id="KW-1185">Reference proteome</keyword>
<dbReference type="AlphaFoldDB" id="A0A7U9XUH8"/>
<dbReference type="RefSeq" id="WP_176238601.1">
    <property type="nucleotide sequence ID" value="NZ_AP024412.1"/>
</dbReference>
<dbReference type="EMBL" id="AP024412">
    <property type="protein sequence ID" value="BCR35765.1"/>
    <property type="molecule type" value="Genomic_DNA"/>
</dbReference>
<name>A0A7U9XUH8_9MOLU</name>
<evidence type="ECO:0000313" key="1">
    <source>
        <dbReference type="EMBL" id="BCR35765.1"/>
    </source>
</evidence>
<gene>
    <name evidence="1" type="ORF">MPAN_006580</name>
</gene>
<organism evidence="1 2">
    <name type="scientific">Mariniplasma anaerobium</name>
    <dbReference type="NCBI Taxonomy" id="2735436"/>
    <lineage>
        <taxon>Bacteria</taxon>
        <taxon>Bacillati</taxon>
        <taxon>Mycoplasmatota</taxon>
        <taxon>Mollicutes</taxon>
        <taxon>Acholeplasmatales</taxon>
        <taxon>Acholeplasmataceae</taxon>
        <taxon>Mariniplasma</taxon>
    </lineage>
</organism>
<accession>A0A7U9XUH8</accession>
<evidence type="ECO:0000313" key="2">
    <source>
        <dbReference type="Proteomes" id="UP000620133"/>
    </source>
</evidence>
<sequence length="133" mass="15618">MDVVKNIESKKSDYNDLEGFLRKNELLDEKLIWVAGYGDKSRDGRNAAAANLFYKNKNLQMVSVKDNVIYFLKHRKNEFLVSIIGNVDEKYKIKIWRNMIYPSIEIIRNDGEIVHIQATKNKKCVYDFKKLAK</sequence>
<protein>
    <submittedName>
        <fullName evidence="1">Uncharacterized protein</fullName>
    </submittedName>
</protein>
<reference evidence="1" key="1">
    <citation type="submission" date="2021-01" db="EMBL/GenBank/DDBJ databases">
        <title>Draft genome sequence of Acholeplasmataceae bacterium strain Mahy22.</title>
        <authorList>
            <person name="Watanabe M."/>
            <person name="Kojima H."/>
            <person name="Fukui M."/>
        </authorList>
    </citation>
    <scope>NUCLEOTIDE SEQUENCE</scope>
    <source>
        <strain evidence="1">Mahy22</strain>
    </source>
</reference>
<dbReference type="KEGG" id="manr:MPAN_006580"/>